<sequence length="311" mass="35761">MKELKIDPELRDLLPPLTNDEYKQLEKNIVENGFDKNFPIMEWRGFIVDGHNRYSICQKHNIEYSVGTLAYKTKEEVMEWMLDIQLGRRNLSPIQRIAVAEKYRPIYERQARENMSFGGKSYSPKEGLQNSSTLPKEQKIDVRAKLAKTAGVSTDTYSKGKKILDSDNEKLKKETLSGEKSINAAYKELQNEGKKTQSSDDLNGEYNNELITTSSQKPKVSDEVRQICEDLKTEKSKEYLDSIWDYKVSIIECMNADFETYYDGFVSILNDMEARVTKAELDECIVNAENNVMKLLTAIESAKKTTLKKEN</sequence>
<reference evidence="2" key="1">
    <citation type="journal article" date="2021" name="Proc. Natl. Acad. Sci. U.S.A.">
        <title>A Catalog of Tens of Thousands of Viruses from Human Metagenomes Reveals Hidden Associations with Chronic Diseases.</title>
        <authorList>
            <person name="Tisza M.J."/>
            <person name="Buck C.B."/>
        </authorList>
    </citation>
    <scope>NUCLEOTIDE SEQUENCE</scope>
    <source>
        <strain evidence="2">CtXZx16</strain>
    </source>
</reference>
<dbReference type="SUPFAM" id="SSF110849">
    <property type="entry name" value="ParB/Sulfiredoxin"/>
    <property type="match status" value="1"/>
</dbReference>
<dbReference type="InterPro" id="IPR036086">
    <property type="entry name" value="ParB/Sulfiredoxin_sf"/>
</dbReference>
<protein>
    <submittedName>
        <fullName evidence="2">Putative CHROMOSOME PARTITIONING PROTEIN PARB</fullName>
    </submittedName>
</protein>
<organism evidence="2">
    <name type="scientific">Siphoviridae sp. ctXZx16</name>
    <dbReference type="NCBI Taxonomy" id="2826371"/>
    <lineage>
        <taxon>Viruses</taxon>
        <taxon>Duplodnaviria</taxon>
        <taxon>Heunggongvirae</taxon>
        <taxon>Uroviricota</taxon>
        <taxon>Caudoviricetes</taxon>
    </lineage>
</organism>
<evidence type="ECO:0000313" key="2">
    <source>
        <dbReference type="EMBL" id="DAD82834.1"/>
    </source>
</evidence>
<name>A0A8S5MKS6_9CAUD</name>
<accession>A0A8S5MKS6</accession>
<proteinExistence type="predicted"/>
<dbReference type="EMBL" id="BK014925">
    <property type="protein sequence ID" value="DAD82834.1"/>
    <property type="molecule type" value="Genomic_DNA"/>
</dbReference>
<evidence type="ECO:0000256" key="1">
    <source>
        <dbReference type="SAM" id="MobiDB-lite"/>
    </source>
</evidence>
<feature type="region of interest" description="Disordered" evidence="1">
    <location>
        <begin position="116"/>
        <end position="136"/>
    </location>
</feature>